<proteinExistence type="predicted"/>
<dbReference type="InterPro" id="IPR013425">
    <property type="entry name" value="Autotrns_rpt"/>
</dbReference>
<dbReference type="RefSeq" id="WP_160297961.1">
    <property type="nucleotide sequence ID" value="NZ_JXXE01000479.1"/>
</dbReference>
<evidence type="ECO:0000313" key="4">
    <source>
        <dbReference type="EMBL" id="KIZ38954.1"/>
    </source>
</evidence>
<dbReference type="Pfam" id="PF12951">
    <property type="entry name" value="PATR"/>
    <property type="match status" value="1"/>
</dbReference>
<protein>
    <recommendedName>
        <fullName evidence="3">Autotransporter domain-containing protein</fullName>
    </recommendedName>
</protein>
<dbReference type="EMBL" id="JXXE01000479">
    <property type="protein sequence ID" value="KIZ38954.1"/>
    <property type="molecule type" value="Genomic_DNA"/>
</dbReference>
<dbReference type="NCBIfam" id="TIGR02601">
    <property type="entry name" value="autotrns_rpt"/>
    <property type="match status" value="1"/>
</dbReference>
<sequence>MTSGVRAALLAGTCLCTALIAATPAAAVDGTWFGTLNSLWNIGTNWSSTPTVPDGTATFTNNSAPTDVTVTSTATLAEILFTGTAPAYVIRTGSAGPNMTLTGLGIVNDSANVQTFNVGGGLIFENSSSAGSNVSIVGGNWLQFKNSSTAGRAAIVNNNTADFTDTSSAGNAVITNNAFLVFDTNSTAGNATITTNSTTQGTTFYDNSTGGNAQFITNAGGFVDFSTSTGPAGDNRLTAGSIAGAGNYYLGANQLSVGGNNLSTIVSGIISDCGTGGAACGATPVSGGGLAKTGTGTMTLSGSNTYTGATSVNAGTLNVAGSISSSVLTTVNSGATLTGIGTAGNTVVAGGTFAPGSGTAGSSMTVAGTLGFNAAATYLVNVDPTASSFAKVTGTATLGGATVNASYAPGSYIAKQYTILTAGGISGSFGALSASNLPANFSNALSYEATHAYLDLTLSFVPTPTPTPEAPKPTPAYAAGLNGNQISVGNALVNYFNSTGGIPTVFGTLSANGLSQASGQPGASTAQSGSAAVGQFVNTLFADAFGTGSTGDGGALGFADAETGRSVSSAVRDAYAAVTPRARMAPAFEGGWGGFASVYGGNNQVSGDAAAGTSTTTSRAYGAVVGAGYHFTRDTQAGFALGGASSDFAIDGGFGGGHAEILNAALFAKHEIGAAYLAGAVTYSWQNTRTERTVTIAGIDVLRAKFNANALAARLEGGWRHATPLVGITPYAALQSTTFFLPSYGETASAGSSQFALSYESKRATTTRTELGARFDKTMLVQGGLLTLTNRTAWAHDANIDRSATATFQSLPGATFTSNGALPSPNAVLASLGATMAWHNGWSVAALADGEFSRTTQVYTGKATARFAW</sequence>
<feature type="signal peptide" evidence="2">
    <location>
        <begin position="1"/>
        <end position="27"/>
    </location>
</feature>
<dbReference type="Pfam" id="PF03797">
    <property type="entry name" value="Autotransporter"/>
    <property type="match status" value="1"/>
</dbReference>
<dbReference type="Gene3D" id="2.40.128.130">
    <property type="entry name" value="Autotransporter beta-domain"/>
    <property type="match status" value="1"/>
</dbReference>
<dbReference type="OrthoDB" id="7195851at2"/>
<feature type="domain" description="Autotransporter" evidence="3">
    <location>
        <begin position="587"/>
        <end position="869"/>
    </location>
</feature>
<dbReference type="InterPro" id="IPR011050">
    <property type="entry name" value="Pectin_lyase_fold/virulence"/>
</dbReference>
<dbReference type="InterPro" id="IPR005546">
    <property type="entry name" value="Autotransporte_beta"/>
</dbReference>
<dbReference type="SUPFAM" id="SSF51126">
    <property type="entry name" value="Pectin lyase-like"/>
    <property type="match status" value="1"/>
</dbReference>
<dbReference type="Proteomes" id="UP000032515">
    <property type="component" value="Unassembled WGS sequence"/>
</dbReference>
<dbReference type="PROSITE" id="PS51208">
    <property type="entry name" value="AUTOTRANSPORTER"/>
    <property type="match status" value="1"/>
</dbReference>
<keyword evidence="1 2" id="KW-0732">Signal</keyword>
<evidence type="ECO:0000259" key="3">
    <source>
        <dbReference type="PROSITE" id="PS51208"/>
    </source>
</evidence>
<reference evidence="4 5" key="1">
    <citation type="submission" date="2014-11" db="EMBL/GenBank/DDBJ databases">
        <title>Genomics and ecophysiology of heterotrophic nitrogen fixing bacteria isolated from estuarine surface water.</title>
        <authorList>
            <person name="Bentzon-Tilia M."/>
            <person name="Severin I."/>
            <person name="Hansen L.H."/>
            <person name="Riemann L."/>
        </authorList>
    </citation>
    <scope>NUCLEOTIDE SEQUENCE [LARGE SCALE GENOMIC DNA]</scope>
    <source>
        <strain evidence="4 5">BAL398</strain>
    </source>
</reference>
<dbReference type="SUPFAM" id="SSF103515">
    <property type="entry name" value="Autotransporter"/>
    <property type="match status" value="1"/>
</dbReference>
<accession>A0A0D7EDP2</accession>
<name>A0A0D7EDP2_RHOPL</name>
<feature type="chain" id="PRO_5002319350" description="Autotransporter domain-containing protein" evidence="2">
    <location>
        <begin position="28"/>
        <end position="869"/>
    </location>
</feature>
<dbReference type="AlphaFoldDB" id="A0A0D7EDP2"/>
<dbReference type="SMART" id="SM00869">
    <property type="entry name" value="Autotransporter"/>
    <property type="match status" value="1"/>
</dbReference>
<comment type="caution">
    <text evidence="4">The sequence shown here is derived from an EMBL/GenBank/DDBJ whole genome shotgun (WGS) entry which is preliminary data.</text>
</comment>
<organism evidence="4 5">
    <name type="scientific">Rhodopseudomonas palustris</name>
    <dbReference type="NCBI Taxonomy" id="1076"/>
    <lineage>
        <taxon>Bacteria</taxon>
        <taxon>Pseudomonadati</taxon>
        <taxon>Pseudomonadota</taxon>
        <taxon>Alphaproteobacteria</taxon>
        <taxon>Hyphomicrobiales</taxon>
        <taxon>Nitrobacteraceae</taxon>
        <taxon>Rhodopseudomonas</taxon>
    </lineage>
</organism>
<evidence type="ECO:0000256" key="2">
    <source>
        <dbReference type="SAM" id="SignalP"/>
    </source>
</evidence>
<dbReference type="PATRIC" id="fig|1076.23.peg.5161"/>
<gene>
    <name evidence="4" type="ORF">OO17_21945</name>
</gene>
<evidence type="ECO:0000313" key="5">
    <source>
        <dbReference type="Proteomes" id="UP000032515"/>
    </source>
</evidence>
<evidence type="ECO:0000256" key="1">
    <source>
        <dbReference type="ARBA" id="ARBA00022729"/>
    </source>
</evidence>
<dbReference type="InterPro" id="IPR036709">
    <property type="entry name" value="Autotransporte_beta_dom_sf"/>
</dbReference>